<dbReference type="RefSeq" id="WP_090123155.1">
    <property type="nucleotide sequence ID" value="NZ_CP045300.1"/>
</dbReference>
<dbReference type="InterPro" id="IPR036878">
    <property type="entry name" value="Glu_permease_IIB"/>
</dbReference>
<evidence type="ECO:0000256" key="6">
    <source>
        <dbReference type="PROSITE-ProRule" id="PRU00421"/>
    </source>
</evidence>
<dbReference type="GO" id="GO:0005886">
    <property type="term" value="C:plasma membrane"/>
    <property type="evidence" value="ECO:0007669"/>
    <property type="project" value="TreeGrafter"/>
</dbReference>
<evidence type="ECO:0000313" key="8">
    <source>
        <dbReference type="EMBL" id="SFU04683.1"/>
    </source>
</evidence>
<evidence type="ECO:0000256" key="4">
    <source>
        <dbReference type="ARBA" id="ARBA00022683"/>
    </source>
</evidence>
<keyword evidence="5" id="KW-0418">Kinase</keyword>
<dbReference type="SUPFAM" id="SSF55604">
    <property type="entry name" value="Glucose permease domain IIB"/>
    <property type="match status" value="1"/>
</dbReference>
<reference evidence="9" key="1">
    <citation type="submission" date="2016-10" db="EMBL/GenBank/DDBJ databases">
        <authorList>
            <person name="Varghese N."/>
            <person name="Submissions S."/>
        </authorList>
    </citation>
    <scope>NUCLEOTIDE SEQUENCE [LARGE SCALE GENOMIC DNA]</scope>
    <source>
        <strain evidence="9">Ah-143</strain>
    </source>
</reference>
<evidence type="ECO:0000256" key="2">
    <source>
        <dbReference type="ARBA" id="ARBA00022597"/>
    </source>
</evidence>
<dbReference type="GO" id="GO:0090564">
    <property type="term" value="F:protein-phosphocysteine-glucose phosphotransferase system transporter activity"/>
    <property type="evidence" value="ECO:0007669"/>
    <property type="project" value="TreeGrafter"/>
</dbReference>
<keyword evidence="3" id="KW-0808">Transferase</keyword>
<dbReference type="Pfam" id="PF00367">
    <property type="entry name" value="PTS_EIIB"/>
    <property type="match status" value="1"/>
</dbReference>
<dbReference type="InterPro" id="IPR001996">
    <property type="entry name" value="PTS_IIB_1"/>
</dbReference>
<dbReference type="GO" id="GO:1904659">
    <property type="term" value="P:D-glucose transmembrane transport"/>
    <property type="evidence" value="ECO:0007669"/>
    <property type="project" value="TreeGrafter"/>
</dbReference>
<dbReference type="Gene3D" id="3.30.1360.60">
    <property type="entry name" value="Glucose permease domain IIB"/>
    <property type="match status" value="1"/>
</dbReference>
<dbReference type="GO" id="GO:0009401">
    <property type="term" value="P:phosphoenolpyruvate-dependent sugar phosphotransferase system"/>
    <property type="evidence" value="ECO:0007669"/>
    <property type="project" value="UniProtKB-KW"/>
</dbReference>
<dbReference type="OrthoDB" id="5689537at2"/>
<dbReference type="PANTHER" id="PTHR30009">
    <property type="entry name" value="CYTOCHROME C-TYPE SYNTHESIS PROTEIN AND PTS TRANSMEMBRANE COMPONENT"/>
    <property type="match status" value="1"/>
</dbReference>
<evidence type="ECO:0000256" key="3">
    <source>
        <dbReference type="ARBA" id="ARBA00022679"/>
    </source>
</evidence>
<keyword evidence="9" id="KW-1185">Reference proteome</keyword>
<dbReference type="PANTHER" id="PTHR30009:SF20">
    <property type="entry name" value="PTS SYSTEM GLUCOSE-SPECIFIC EIICB COMPONENT-RELATED"/>
    <property type="match status" value="1"/>
</dbReference>
<dbReference type="PROSITE" id="PS01035">
    <property type="entry name" value="PTS_EIIB_TYPE_1_CYS"/>
    <property type="match status" value="1"/>
</dbReference>
<dbReference type="GO" id="GO:0008982">
    <property type="term" value="F:protein-N(PI)-phosphohistidine-sugar phosphotransferase activity"/>
    <property type="evidence" value="ECO:0007669"/>
    <property type="project" value="InterPro"/>
</dbReference>
<dbReference type="EMBL" id="FPAU01000004">
    <property type="protein sequence ID" value="SFU04683.1"/>
    <property type="molecule type" value="Genomic_DNA"/>
</dbReference>
<dbReference type="NCBIfam" id="TIGR00826">
    <property type="entry name" value="EIIB_glc"/>
    <property type="match status" value="1"/>
</dbReference>
<name>A0A1I7CZ40_9ENTR</name>
<dbReference type="AlphaFoldDB" id="A0A1I7CZ40"/>
<feature type="domain" description="PTS EIIB type-1" evidence="7">
    <location>
        <begin position="27"/>
        <end position="106"/>
    </location>
</feature>
<accession>A0A1I7CZ40</accession>
<keyword evidence="1" id="KW-0813">Transport</keyword>
<gene>
    <name evidence="8" type="ORF">SAMN05192562_104206</name>
</gene>
<dbReference type="InterPro" id="IPR018113">
    <property type="entry name" value="PTrfase_EIIB_Cys"/>
</dbReference>
<evidence type="ECO:0000259" key="7">
    <source>
        <dbReference type="PROSITE" id="PS51098"/>
    </source>
</evidence>
<keyword evidence="2" id="KW-0762">Sugar transport</keyword>
<dbReference type="Proteomes" id="UP000199187">
    <property type="component" value="Unassembled WGS sequence"/>
</dbReference>
<organism evidence="8 9">
    <name type="scientific">Kosakonia arachidis</name>
    <dbReference type="NCBI Taxonomy" id="551989"/>
    <lineage>
        <taxon>Bacteria</taxon>
        <taxon>Pseudomonadati</taxon>
        <taxon>Pseudomonadota</taxon>
        <taxon>Gammaproteobacteria</taxon>
        <taxon>Enterobacterales</taxon>
        <taxon>Enterobacteriaceae</taxon>
        <taxon>Kosakonia</taxon>
    </lineage>
</organism>
<protein>
    <submittedName>
        <fullName evidence="8">PTS system D-glucose-specific IIB component, Glc family</fullName>
    </submittedName>
</protein>
<dbReference type="GO" id="GO:0016301">
    <property type="term" value="F:kinase activity"/>
    <property type="evidence" value="ECO:0007669"/>
    <property type="project" value="UniProtKB-KW"/>
</dbReference>
<dbReference type="InterPro" id="IPR050429">
    <property type="entry name" value="PTS_Glucose_EIICBA"/>
</dbReference>
<evidence type="ECO:0000256" key="5">
    <source>
        <dbReference type="ARBA" id="ARBA00022777"/>
    </source>
</evidence>
<dbReference type="PROSITE" id="PS51098">
    <property type="entry name" value="PTS_EIIB_TYPE_1"/>
    <property type="match status" value="1"/>
</dbReference>
<evidence type="ECO:0000256" key="1">
    <source>
        <dbReference type="ARBA" id="ARBA00022448"/>
    </source>
</evidence>
<proteinExistence type="predicted"/>
<evidence type="ECO:0000313" key="9">
    <source>
        <dbReference type="Proteomes" id="UP000199187"/>
    </source>
</evidence>
<keyword evidence="4" id="KW-0598">Phosphotransferase system</keyword>
<sequence length="106" mass="11649">MVSLKSFLHYFSEPKNTTAIPISEAELQLIQRLAQAFGGAENIENVDACLTRLRVTVKDLAIVDSQALQNEGALGVIILGQQVHAIFGKQSDALRKLLDEHFSSRT</sequence>
<dbReference type="CDD" id="cd00212">
    <property type="entry name" value="PTS_IIB_glc"/>
    <property type="match status" value="1"/>
</dbReference>
<feature type="active site" description="Phosphocysteine intermediate; for EIIB activity" evidence="6">
    <location>
        <position position="49"/>
    </location>
</feature>